<organism evidence="3 4">
    <name type="scientific">Lecanosticta acicola</name>
    <dbReference type="NCBI Taxonomy" id="111012"/>
    <lineage>
        <taxon>Eukaryota</taxon>
        <taxon>Fungi</taxon>
        <taxon>Dikarya</taxon>
        <taxon>Ascomycota</taxon>
        <taxon>Pezizomycotina</taxon>
        <taxon>Dothideomycetes</taxon>
        <taxon>Dothideomycetidae</taxon>
        <taxon>Mycosphaerellales</taxon>
        <taxon>Mycosphaerellaceae</taxon>
        <taxon>Lecanosticta</taxon>
    </lineage>
</organism>
<feature type="compositionally biased region" description="Basic and acidic residues" evidence="1">
    <location>
        <begin position="435"/>
        <end position="446"/>
    </location>
</feature>
<feature type="compositionally biased region" description="Acidic residues" evidence="1">
    <location>
        <begin position="447"/>
        <end position="476"/>
    </location>
</feature>
<reference evidence="3" key="1">
    <citation type="submission" date="2023-11" db="EMBL/GenBank/DDBJ databases">
        <authorList>
            <person name="Alioto T."/>
            <person name="Alioto T."/>
            <person name="Gomez Garrido J."/>
        </authorList>
    </citation>
    <scope>NUCLEOTIDE SEQUENCE</scope>
</reference>
<feature type="region of interest" description="Disordered" evidence="1">
    <location>
        <begin position="1"/>
        <end position="226"/>
    </location>
</feature>
<feature type="compositionally biased region" description="Polar residues" evidence="1">
    <location>
        <begin position="1"/>
        <end position="10"/>
    </location>
</feature>
<feature type="compositionally biased region" description="Basic and acidic residues" evidence="1">
    <location>
        <begin position="127"/>
        <end position="142"/>
    </location>
</feature>
<comment type="caution">
    <text evidence="3">The sequence shown here is derived from an EMBL/GenBank/DDBJ whole genome shotgun (WGS) entry which is preliminary data.</text>
</comment>
<proteinExistence type="predicted"/>
<evidence type="ECO:0000256" key="2">
    <source>
        <dbReference type="SAM" id="Phobius"/>
    </source>
</evidence>
<dbReference type="Proteomes" id="UP001296104">
    <property type="component" value="Unassembled WGS sequence"/>
</dbReference>
<feature type="compositionally biased region" description="Basic and acidic residues" evidence="1">
    <location>
        <begin position="60"/>
        <end position="70"/>
    </location>
</feature>
<dbReference type="AlphaFoldDB" id="A0AAI8Z8Z2"/>
<keyword evidence="4" id="KW-1185">Reference proteome</keyword>
<feature type="compositionally biased region" description="Polar residues" evidence="1">
    <location>
        <begin position="148"/>
        <end position="169"/>
    </location>
</feature>
<evidence type="ECO:0000313" key="3">
    <source>
        <dbReference type="EMBL" id="CAK4034647.1"/>
    </source>
</evidence>
<protein>
    <submittedName>
        <fullName evidence="3">Uncharacterized protein</fullName>
    </submittedName>
</protein>
<evidence type="ECO:0000313" key="4">
    <source>
        <dbReference type="Proteomes" id="UP001296104"/>
    </source>
</evidence>
<name>A0AAI8Z8Z2_9PEZI</name>
<gene>
    <name evidence="3" type="ORF">LECACI_7A009805</name>
</gene>
<keyword evidence="2" id="KW-0472">Membrane</keyword>
<dbReference type="EMBL" id="CAVMBE010000128">
    <property type="protein sequence ID" value="CAK4034647.1"/>
    <property type="molecule type" value="Genomic_DNA"/>
</dbReference>
<feature type="region of interest" description="Disordered" evidence="1">
    <location>
        <begin position="435"/>
        <end position="503"/>
    </location>
</feature>
<keyword evidence="2" id="KW-1133">Transmembrane helix</keyword>
<sequence>MLSYFNTTSFARAKKNKDDLEKKNPQKPILGDEDEKFLGRVASSDEATRSGEDVAATTKITDDGQEKIATQEEQAPGQTVVPETQPDGPEVSTSPMSKEKKSKNDKAFELPSQEEAEAATRGWNDQVRIDEGKGDAQGDKRTWASYLPSMTSSGKLSGDAQQQQSASEGENNDDKPRTWAQYASAYTPSIPALPASWKKKGKDKDSDPEPVYNEDGTVDEEKTREKQEKEVSVLLDNLNMSAINNRVFALNQSTQNIYDRFAQVLKDTIHGGPTACEDMEKLMKEAGPQLEKQFESMPPFVQTLVKSLPTKLGATLGPEVLAAASEKPGADMQARLDTASKGEKYVEPPKTGEKGNPPEKKKSKRTIPGMKSLISKEGAVAGILRNTVNFIQTRFPFLASTTNVVMSLAVFILMFVFWYCHKRGKEVRLAKAVEAEKAGGTDGRVEEVDDDDEDDDEEIEATDDDDAEDGEVDEGIAAEIEKNLNQPQPSEVPLPEEQDKKAT</sequence>
<feature type="region of interest" description="Disordered" evidence="1">
    <location>
        <begin position="340"/>
        <end position="369"/>
    </location>
</feature>
<evidence type="ECO:0000256" key="1">
    <source>
        <dbReference type="SAM" id="MobiDB-lite"/>
    </source>
</evidence>
<accession>A0AAI8Z8Z2</accession>
<feature type="compositionally biased region" description="Basic and acidic residues" evidence="1">
    <location>
        <begin position="340"/>
        <end position="360"/>
    </location>
</feature>
<keyword evidence="2" id="KW-0812">Transmembrane</keyword>
<feature type="transmembrane region" description="Helical" evidence="2">
    <location>
        <begin position="395"/>
        <end position="419"/>
    </location>
</feature>
<feature type="compositionally biased region" description="Basic and acidic residues" evidence="1">
    <location>
        <begin position="97"/>
        <end position="108"/>
    </location>
</feature>